<dbReference type="InterPro" id="IPR050411">
    <property type="entry name" value="AlphaKG_dependent_hydroxylases"/>
</dbReference>
<protein>
    <submittedName>
        <fullName evidence="4">TfdA family taurine catabolism dioxygenase TauD</fullName>
    </submittedName>
</protein>
<sequence>MMDSLTLDRGALPLDDVSIRKSAAAGAVVTLEPRAPELARDPAAFLGWFDAHRPALEQLIAREGPVRMHGFAVTCTQDFSALACLYDAPREGYVGGATPRSQLAERVFEATRSPPEHRLIVHQEMAYLPRWPRKILFYCARPSRTGGETITADVRSFDRLVPARLRDAVRDRGVRYIRNFRGPGEIPAVLASAHRSWQEAFYTDDPAEAEAACTRMGLSWRWLDDGSLSAEYSAPGLVTHPLTGETLWFNHIHSQTMMPESEPARWEAYDAWYADGRPKGYEVRFGDGGEIPLDDVRHIFGLLDKMAGGFRWAAGDLLLIDNIVTFHGRNPFEGERNVQVALLEEGEQ</sequence>
<evidence type="ECO:0000259" key="3">
    <source>
        <dbReference type="Pfam" id="PF02668"/>
    </source>
</evidence>
<dbReference type="InterPro" id="IPR042098">
    <property type="entry name" value="TauD-like_sf"/>
</dbReference>
<keyword evidence="5" id="KW-1185">Reference proteome</keyword>
<dbReference type="Gene3D" id="3.60.130.10">
    <property type="entry name" value="Clavaminate synthase-like"/>
    <property type="match status" value="1"/>
</dbReference>
<keyword evidence="2" id="KW-0560">Oxidoreductase</keyword>
<feature type="domain" description="TauD/TfdA-like" evidence="3">
    <location>
        <begin position="47"/>
        <end position="340"/>
    </location>
</feature>
<dbReference type="PANTHER" id="PTHR10696">
    <property type="entry name" value="GAMMA-BUTYROBETAINE HYDROXYLASE-RELATED"/>
    <property type="match status" value="1"/>
</dbReference>
<dbReference type="GO" id="GO:0016706">
    <property type="term" value="F:2-oxoglutarate-dependent dioxygenase activity"/>
    <property type="evidence" value="ECO:0007669"/>
    <property type="project" value="UniProtKB-ARBA"/>
</dbReference>
<dbReference type="Pfam" id="PF02668">
    <property type="entry name" value="TauD"/>
    <property type="match status" value="1"/>
</dbReference>
<evidence type="ECO:0000256" key="1">
    <source>
        <dbReference type="ARBA" id="ARBA00001954"/>
    </source>
</evidence>
<evidence type="ECO:0000313" key="4">
    <source>
        <dbReference type="EMBL" id="TWH96648.1"/>
    </source>
</evidence>
<gene>
    <name evidence="4" type="ORF">IQ35_00579</name>
</gene>
<organism evidence="4 5">
    <name type="scientific">Sphingobium wenxiniae (strain DSM 21828 / CGMCC 1.7748 / JZ-1)</name>
    <dbReference type="NCBI Taxonomy" id="595605"/>
    <lineage>
        <taxon>Bacteria</taxon>
        <taxon>Pseudomonadati</taxon>
        <taxon>Pseudomonadota</taxon>
        <taxon>Alphaproteobacteria</taxon>
        <taxon>Sphingomonadales</taxon>
        <taxon>Sphingomonadaceae</taxon>
        <taxon>Sphingobium</taxon>
    </lineage>
</organism>
<dbReference type="EMBL" id="VLKK01000002">
    <property type="protein sequence ID" value="TWH96648.1"/>
    <property type="molecule type" value="Genomic_DNA"/>
</dbReference>
<comment type="caution">
    <text evidence="4">The sequence shown here is derived from an EMBL/GenBank/DDBJ whole genome shotgun (WGS) entry which is preliminary data.</text>
</comment>
<proteinExistence type="predicted"/>
<name>A0A562KMI0_SPHWJ</name>
<comment type="cofactor">
    <cofactor evidence="1">
        <name>Fe(2+)</name>
        <dbReference type="ChEBI" id="CHEBI:29033"/>
    </cofactor>
</comment>
<keyword evidence="4" id="KW-0223">Dioxygenase</keyword>
<accession>A0A562KMI0</accession>
<dbReference type="RefSeq" id="WP_158636573.1">
    <property type="nucleotide sequence ID" value="NZ_JACIIY010000009.1"/>
</dbReference>
<dbReference type="PANTHER" id="PTHR10696:SF21">
    <property type="entry name" value="TAUD_TFDA-LIKE DOMAIN-CONTAINING PROTEIN"/>
    <property type="match status" value="1"/>
</dbReference>
<evidence type="ECO:0000313" key="5">
    <source>
        <dbReference type="Proteomes" id="UP000316624"/>
    </source>
</evidence>
<reference evidence="4 5" key="1">
    <citation type="journal article" date="2015" name="Stand. Genomic Sci.">
        <title>Genomic Encyclopedia of Bacterial and Archaeal Type Strains, Phase III: the genomes of soil and plant-associated and newly described type strains.</title>
        <authorList>
            <person name="Whitman W.B."/>
            <person name="Woyke T."/>
            <person name="Klenk H.P."/>
            <person name="Zhou Y."/>
            <person name="Lilburn T.G."/>
            <person name="Beck B.J."/>
            <person name="De Vos P."/>
            <person name="Vandamme P."/>
            <person name="Eisen J.A."/>
            <person name="Garrity G."/>
            <person name="Hugenholtz P."/>
            <person name="Kyrpides N.C."/>
        </authorList>
    </citation>
    <scope>NUCLEOTIDE SEQUENCE [LARGE SCALE GENOMIC DNA]</scope>
    <source>
        <strain evidence="4 5">CGMCC 1.7748</strain>
    </source>
</reference>
<dbReference type="InterPro" id="IPR003819">
    <property type="entry name" value="TauD/TfdA-like"/>
</dbReference>
<dbReference type="SUPFAM" id="SSF51197">
    <property type="entry name" value="Clavaminate synthase-like"/>
    <property type="match status" value="1"/>
</dbReference>
<dbReference type="AlphaFoldDB" id="A0A562KMI0"/>
<evidence type="ECO:0000256" key="2">
    <source>
        <dbReference type="ARBA" id="ARBA00023002"/>
    </source>
</evidence>
<dbReference type="Proteomes" id="UP000316624">
    <property type="component" value="Unassembled WGS sequence"/>
</dbReference>